<feature type="chain" id="PRO_5026313375" evidence="2">
    <location>
        <begin position="23"/>
        <end position="332"/>
    </location>
</feature>
<keyword evidence="4" id="KW-1185">Reference proteome</keyword>
<sequence>MVKPIYCNLLLIFWCLIYEAYGGDPYNDSLSSSIMVNDAEENTATLKSVAKSTSPCYRPNSSKGKLRMRVPPGMGSHVFMPEKIKTNYPYSVPIGVSEYKDNKIRNDVLKKSVAQSPSPRHRRKSFSSKNGLGYDRYRGSVQDNTFPRRMRRSTHSSQPSRLRNNFRKSMRNTKQQNGNNNFIISKLMSGKLMPSRLSSFNIFGDSLNEDSDTQETENPKNMRLGSMGYSTIFPSFGSSNGRPGMGMQGMGMPGMGSSFTIPEKIKPNYPYSEPFGVSEDEANEIRNDVLQKSNFYRNKFDLQPFTLDDQNAISPTPANLTYTMSENIIFIR</sequence>
<keyword evidence="2" id="KW-0732">Signal</keyword>
<protein>
    <submittedName>
        <fullName evidence="3">Golgi-associated plant pathogenesis-related protein 1</fullName>
    </submittedName>
</protein>
<dbReference type="OrthoDB" id="6624809at2759"/>
<evidence type="ECO:0000256" key="2">
    <source>
        <dbReference type="SAM" id="SignalP"/>
    </source>
</evidence>
<evidence type="ECO:0000256" key="1">
    <source>
        <dbReference type="SAM" id="MobiDB-lite"/>
    </source>
</evidence>
<reference evidence="3 4" key="1">
    <citation type="submission" date="2019-08" db="EMBL/GenBank/DDBJ databases">
        <title>Whole genome of Aphis craccivora.</title>
        <authorList>
            <person name="Voronova N.V."/>
            <person name="Shulinski R.S."/>
            <person name="Bandarenka Y.V."/>
            <person name="Zhorov D.G."/>
            <person name="Warner D."/>
        </authorList>
    </citation>
    <scope>NUCLEOTIDE SEQUENCE [LARGE SCALE GENOMIC DNA]</scope>
    <source>
        <strain evidence="3">180601</strain>
        <tissue evidence="3">Whole Body</tissue>
    </source>
</reference>
<accession>A0A6G0VKH6</accession>
<comment type="caution">
    <text evidence="3">The sequence shown here is derived from an EMBL/GenBank/DDBJ whole genome shotgun (WGS) entry which is preliminary data.</text>
</comment>
<evidence type="ECO:0000313" key="4">
    <source>
        <dbReference type="Proteomes" id="UP000478052"/>
    </source>
</evidence>
<proteinExistence type="predicted"/>
<feature type="region of interest" description="Disordered" evidence="1">
    <location>
        <begin position="110"/>
        <end position="165"/>
    </location>
</feature>
<dbReference type="Proteomes" id="UP000478052">
    <property type="component" value="Unassembled WGS sequence"/>
</dbReference>
<dbReference type="EMBL" id="VUJU01015377">
    <property type="protein sequence ID" value="KAF0694313.1"/>
    <property type="molecule type" value="Genomic_DNA"/>
</dbReference>
<dbReference type="AlphaFoldDB" id="A0A6G0VKH6"/>
<organism evidence="3 4">
    <name type="scientific">Aphis craccivora</name>
    <name type="common">Cowpea aphid</name>
    <dbReference type="NCBI Taxonomy" id="307492"/>
    <lineage>
        <taxon>Eukaryota</taxon>
        <taxon>Metazoa</taxon>
        <taxon>Ecdysozoa</taxon>
        <taxon>Arthropoda</taxon>
        <taxon>Hexapoda</taxon>
        <taxon>Insecta</taxon>
        <taxon>Pterygota</taxon>
        <taxon>Neoptera</taxon>
        <taxon>Paraneoptera</taxon>
        <taxon>Hemiptera</taxon>
        <taxon>Sternorrhyncha</taxon>
        <taxon>Aphidomorpha</taxon>
        <taxon>Aphidoidea</taxon>
        <taxon>Aphididae</taxon>
        <taxon>Aphidini</taxon>
        <taxon>Aphis</taxon>
        <taxon>Aphis</taxon>
    </lineage>
</organism>
<gene>
    <name evidence="3" type="ORF">FWK35_00032104</name>
</gene>
<evidence type="ECO:0000313" key="3">
    <source>
        <dbReference type="EMBL" id="KAF0694313.1"/>
    </source>
</evidence>
<name>A0A6G0VKH6_APHCR</name>
<feature type="signal peptide" evidence="2">
    <location>
        <begin position="1"/>
        <end position="22"/>
    </location>
</feature>